<proteinExistence type="inferred from homology"/>
<dbReference type="InterPro" id="IPR036156">
    <property type="entry name" value="Beta-gal/glucu_dom_sf"/>
</dbReference>
<dbReference type="EMBL" id="JACSPR010000012">
    <property type="protein sequence ID" value="MBD8031224.1"/>
    <property type="molecule type" value="Genomic_DNA"/>
</dbReference>
<dbReference type="AlphaFoldDB" id="A0A8I0HQH8"/>
<evidence type="ECO:0000259" key="8">
    <source>
        <dbReference type="Pfam" id="PF02836"/>
    </source>
</evidence>
<evidence type="ECO:0000259" key="9">
    <source>
        <dbReference type="Pfam" id="PF02837"/>
    </source>
</evidence>
<dbReference type="InterPro" id="IPR006104">
    <property type="entry name" value="Glyco_hydro_2_N"/>
</dbReference>
<dbReference type="FunFam" id="3.20.20.80:FF:000080">
    <property type="entry name" value="Beta-glucuronidase UidA"/>
    <property type="match status" value="1"/>
</dbReference>
<dbReference type="GO" id="GO:0004566">
    <property type="term" value="F:beta-glucuronidase activity"/>
    <property type="evidence" value="ECO:0007669"/>
    <property type="project" value="UniProtKB-EC"/>
</dbReference>
<dbReference type="InterPro" id="IPR017853">
    <property type="entry name" value="GH"/>
</dbReference>
<dbReference type="PROSITE" id="PS00719">
    <property type="entry name" value="GLYCOSYL_HYDROL_F2_1"/>
    <property type="match status" value="1"/>
</dbReference>
<comment type="similarity">
    <text evidence="1 6">Belongs to the glycosyl hydrolase 2 family.</text>
</comment>
<dbReference type="SUPFAM" id="SSF49785">
    <property type="entry name" value="Galactose-binding domain-like"/>
    <property type="match status" value="1"/>
</dbReference>
<dbReference type="EC" id="3.2.1.31" evidence="2"/>
<dbReference type="GO" id="GO:0005975">
    <property type="term" value="P:carbohydrate metabolic process"/>
    <property type="evidence" value="ECO:0007669"/>
    <property type="project" value="InterPro"/>
</dbReference>
<keyword evidence="11" id="KW-1185">Reference proteome</keyword>
<evidence type="ECO:0000256" key="6">
    <source>
        <dbReference type="RuleBase" id="RU361154"/>
    </source>
</evidence>
<evidence type="ECO:0000256" key="3">
    <source>
        <dbReference type="ARBA" id="ARBA00016205"/>
    </source>
</evidence>
<gene>
    <name evidence="10" type="primary">uidA</name>
    <name evidence="10" type="ORF">H9627_13015</name>
</gene>
<dbReference type="PROSITE" id="PS00608">
    <property type="entry name" value="GLYCOSYL_HYDROL_F2_2"/>
    <property type="match status" value="1"/>
</dbReference>
<evidence type="ECO:0000256" key="1">
    <source>
        <dbReference type="ARBA" id="ARBA00007401"/>
    </source>
</evidence>
<dbReference type="NCBIfam" id="NF007538">
    <property type="entry name" value="PRK10150.1"/>
    <property type="match status" value="1"/>
</dbReference>
<feature type="domain" description="Glycoside hydrolase family 2 catalytic" evidence="8">
    <location>
        <begin position="282"/>
        <end position="600"/>
    </location>
</feature>
<keyword evidence="5 6" id="KW-0326">Glycosidase</keyword>
<accession>A0A8I0HQH8</accession>
<evidence type="ECO:0000259" key="7">
    <source>
        <dbReference type="Pfam" id="PF00703"/>
    </source>
</evidence>
<evidence type="ECO:0000313" key="10">
    <source>
        <dbReference type="EMBL" id="MBD8031224.1"/>
    </source>
</evidence>
<dbReference type="InterPro" id="IPR006101">
    <property type="entry name" value="Glyco_hydro_2"/>
</dbReference>
<dbReference type="Proteomes" id="UP000650224">
    <property type="component" value="Unassembled WGS sequence"/>
</dbReference>
<comment type="caution">
    <text evidence="10">The sequence shown here is derived from an EMBL/GenBank/DDBJ whole genome shotgun (WGS) entry which is preliminary data.</text>
</comment>
<feature type="domain" description="Glycosyl hydrolases family 2 sugar binding" evidence="9">
    <location>
        <begin position="15"/>
        <end position="180"/>
    </location>
</feature>
<dbReference type="InterPro" id="IPR013783">
    <property type="entry name" value="Ig-like_fold"/>
</dbReference>
<dbReference type="Pfam" id="PF02836">
    <property type="entry name" value="Glyco_hydro_2_C"/>
    <property type="match status" value="1"/>
</dbReference>
<dbReference type="PANTHER" id="PTHR10066">
    <property type="entry name" value="BETA-GLUCURONIDASE"/>
    <property type="match status" value="1"/>
</dbReference>
<evidence type="ECO:0000256" key="2">
    <source>
        <dbReference type="ARBA" id="ARBA00012761"/>
    </source>
</evidence>
<dbReference type="GO" id="GO:0019391">
    <property type="term" value="P:glucuronoside catabolic process"/>
    <property type="evidence" value="ECO:0007669"/>
    <property type="project" value="TreeGrafter"/>
</dbReference>
<dbReference type="PRINTS" id="PR00132">
    <property type="entry name" value="GLHYDRLASE2"/>
</dbReference>
<dbReference type="GO" id="GO:0030246">
    <property type="term" value="F:carbohydrate binding"/>
    <property type="evidence" value="ECO:0007669"/>
    <property type="project" value="TreeGrafter"/>
</dbReference>
<dbReference type="RefSeq" id="WP_191734454.1">
    <property type="nucleotide sequence ID" value="NZ_JACSPR010000012.1"/>
</dbReference>
<name>A0A8I0HQH8_9CORY</name>
<feature type="domain" description="Glycoside hydrolase family 2 immunoglobulin-like beta-sandwich" evidence="7">
    <location>
        <begin position="182"/>
        <end position="280"/>
    </location>
</feature>
<dbReference type="InterPro" id="IPR023230">
    <property type="entry name" value="Glyco_hydro_2_CS"/>
</dbReference>
<dbReference type="Pfam" id="PF00703">
    <property type="entry name" value="Glyco_hydro_2"/>
    <property type="match status" value="1"/>
</dbReference>
<dbReference type="Gene3D" id="2.60.120.260">
    <property type="entry name" value="Galactose-binding domain-like"/>
    <property type="match status" value="1"/>
</dbReference>
<keyword evidence="4 6" id="KW-0378">Hydrolase</keyword>
<dbReference type="InterPro" id="IPR008979">
    <property type="entry name" value="Galactose-bd-like_sf"/>
</dbReference>
<dbReference type="SUPFAM" id="SSF49303">
    <property type="entry name" value="beta-Galactosidase/glucuronidase domain"/>
    <property type="match status" value="1"/>
</dbReference>
<evidence type="ECO:0000256" key="5">
    <source>
        <dbReference type="ARBA" id="ARBA00023295"/>
    </source>
</evidence>
<dbReference type="InterPro" id="IPR006102">
    <property type="entry name" value="Ig-like_GH2"/>
</dbReference>
<dbReference type="Gene3D" id="3.20.20.80">
    <property type="entry name" value="Glycosidases"/>
    <property type="match status" value="1"/>
</dbReference>
<dbReference type="InterPro" id="IPR006103">
    <property type="entry name" value="Glyco_hydro_2_cat"/>
</dbReference>
<reference evidence="10 11" key="1">
    <citation type="submission" date="2020-08" db="EMBL/GenBank/DDBJ databases">
        <title>A Genomic Blueprint of the Chicken Gut Microbiome.</title>
        <authorList>
            <person name="Gilroy R."/>
            <person name="Ravi A."/>
            <person name="Getino M."/>
            <person name="Pursley I."/>
            <person name="Horton D.L."/>
            <person name="Alikhan N.-F."/>
            <person name="Baker D."/>
            <person name="Gharbi K."/>
            <person name="Hall N."/>
            <person name="Watson M."/>
            <person name="Adriaenssens E.M."/>
            <person name="Foster-Nyarko E."/>
            <person name="Jarju S."/>
            <person name="Secka A."/>
            <person name="Antonio M."/>
            <person name="Oren A."/>
            <person name="Chaudhuri R."/>
            <person name="La Ragione R.M."/>
            <person name="Hildebrand F."/>
            <person name="Pallen M.J."/>
        </authorList>
    </citation>
    <scope>NUCLEOTIDE SEQUENCE [LARGE SCALE GENOMIC DNA]</scope>
    <source>
        <strain evidence="10 11">Sa1YVA5</strain>
    </source>
</reference>
<evidence type="ECO:0000313" key="11">
    <source>
        <dbReference type="Proteomes" id="UP000650224"/>
    </source>
</evidence>
<organism evidence="10 11">
    <name type="scientific">Corynebacterium gallinarum</name>
    <dbReference type="NCBI Taxonomy" id="2762214"/>
    <lineage>
        <taxon>Bacteria</taxon>
        <taxon>Bacillati</taxon>
        <taxon>Actinomycetota</taxon>
        <taxon>Actinomycetes</taxon>
        <taxon>Mycobacteriales</taxon>
        <taxon>Corynebacteriaceae</taxon>
        <taxon>Corynebacterium</taxon>
    </lineage>
</organism>
<dbReference type="PANTHER" id="PTHR10066:SF67">
    <property type="entry name" value="BETA-GLUCURONIDASE"/>
    <property type="match status" value="1"/>
</dbReference>
<dbReference type="Pfam" id="PF02837">
    <property type="entry name" value="Glyco_hydro_2_N"/>
    <property type="match status" value="1"/>
</dbReference>
<dbReference type="SUPFAM" id="SSF51445">
    <property type="entry name" value="(Trans)glycosidases"/>
    <property type="match status" value="1"/>
</dbReference>
<sequence length="613" mass="69062">MLAPQLTPTRTVLPLDGMWRFRVDWNNDGIDAGWQNSRLDTRHEMAVPASVNDVFADEAVRNHVGCYFYQRDVQIPMEWGDRQIVVRFGSVTHHAVVFAGDTEITRFKGGYMPFEADLTAHATLGGTVRLTVVVDNRLDYTCIPPGRINILGDGRREQEYLHDFYNYSGIHRSVHLISRPRTHVSDVTITTDVTAGDAGATGIVTWDITAEGEPAEVTITIIDQRTDEPVATGSGHAGSATITDVNLWTPGVGGLYDLEIRLVDQDGTLIDLYRQHFGVRTVEVAHNQFLINGRPFYFTGFGMHEDHETVGKGHVDAHVLQDMELLSWIGANSLRTSHYPYSEQWMDYCDRQGIVVIDETPAVGLNLGVAGGILGGTEVPATFGPDTLNDQTQAQHKLEIERLIARDKNRPSVVLWSIANEPESQTDASREYFAPLAQAARDADPTRPVGFVNVMLAPYDRDKITDLFDVIMLNRYYGWYFQTGDLANAEREMRAEVEGWITTHPGKPIIFTEFGADTVAGLHSIYHQPWTEDFQVAYHRMNSRVFDAYDEIIGEQMWNFADFQTKVGIVRVDGNKKGAFTRDRRPKAVARYLRDRWRKLDAAAYGRREPKQN</sequence>
<dbReference type="Gene3D" id="2.60.40.10">
    <property type="entry name" value="Immunoglobulins"/>
    <property type="match status" value="1"/>
</dbReference>
<protein>
    <recommendedName>
        <fullName evidence="3">Beta-glucuronidase</fullName>
        <ecNumber evidence="2">3.2.1.31</ecNumber>
    </recommendedName>
</protein>
<evidence type="ECO:0000256" key="4">
    <source>
        <dbReference type="ARBA" id="ARBA00022801"/>
    </source>
</evidence>
<dbReference type="InterPro" id="IPR023232">
    <property type="entry name" value="Glyco_hydro_2_AS"/>
</dbReference>